<feature type="region of interest" description="Disordered" evidence="1">
    <location>
        <begin position="1"/>
        <end position="23"/>
    </location>
</feature>
<dbReference type="RefSeq" id="WP_037426119.1">
    <property type="nucleotide sequence ID" value="NZ_AP026732.1"/>
</dbReference>
<evidence type="ECO:0000313" key="3">
    <source>
        <dbReference type="Proteomes" id="UP001187859"/>
    </source>
</evidence>
<proteinExistence type="predicted"/>
<evidence type="ECO:0000256" key="1">
    <source>
        <dbReference type="SAM" id="MobiDB-lite"/>
    </source>
</evidence>
<gene>
    <name evidence="2" type="ORF">QM089_14380</name>
</gene>
<name>A0AAE4Q1U5_9GAMM</name>
<protein>
    <recommendedName>
        <fullName evidence="4">JAB domain-containing protein</fullName>
    </recommendedName>
</protein>
<dbReference type="AlphaFoldDB" id="A0AAE4Q1U5"/>
<reference evidence="2" key="1">
    <citation type="submission" date="2023-05" db="EMBL/GenBank/DDBJ databases">
        <title>Colonisation of extended spectrum b-lactamase- and carbapenemase-producing bacteria on hospital surfaces from low- and middle-income countries.</title>
        <authorList>
            <person name="Nieto-Rosado M."/>
            <person name="Sands K."/>
            <person name="Iregbu K."/>
            <person name="Zahra R."/>
            <person name="Mazarati J.B."/>
            <person name="Mehtar S."/>
            <person name="Barnards-Group B."/>
            <person name="Walsh T.R."/>
        </authorList>
    </citation>
    <scope>NUCLEOTIDE SEQUENCE</scope>
    <source>
        <strain evidence="2">PP-E493</strain>
    </source>
</reference>
<evidence type="ECO:0000313" key="2">
    <source>
        <dbReference type="EMBL" id="MDV5391400.1"/>
    </source>
</evidence>
<accession>A0AAE4Q1U5</accession>
<sequence length="101" mass="11442">MLGIMHTHPIGKQNSSTMSPADMNTAEEGFEFNNNQPIKVWLVAPERSSIQVYNPATRAISIVGNSFEVFSPPIHRWTRPEACRTCWQRDPTGSNTKQKRN</sequence>
<dbReference type="EMBL" id="JASGOQ010000001">
    <property type="protein sequence ID" value="MDV5391400.1"/>
    <property type="molecule type" value="Genomic_DNA"/>
</dbReference>
<comment type="caution">
    <text evidence="2">The sequence shown here is derived from an EMBL/GenBank/DDBJ whole genome shotgun (WGS) entry which is preliminary data.</text>
</comment>
<organism evidence="2 3">
    <name type="scientific">Shewanella xiamenensis</name>
    <dbReference type="NCBI Taxonomy" id="332186"/>
    <lineage>
        <taxon>Bacteria</taxon>
        <taxon>Pseudomonadati</taxon>
        <taxon>Pseudomonadota</taxon>
        <taxon>Gammaproteobacteria</taxon>
        <taxon>Alteromonadales</taxon>
        <taxon>Shewanellaceae</taxon>
        <taxon>Shewanella</taxon>
    </lineage>
</organism>
<dbReference type="Proteomes" id="UP001187859">
    <property type="component" value="Unassembled WGS sequence"/>
</dbReference>
<evidence type="ECO:0008006" key="4">
    <source>
        <dbReference type="Google" id="ProtNLM"/>
    </source>
</evidence>